<dbReference type="SUPFAM" id="SSF50891">
    <property type="entry name" value="Cyclophilin-like"/>
    <property type="match status" value="1"/>
</dbReference>
<organism evidence="8 9">
    <name type="scientific">Rhipicephalus sanguineus</name>
    <name type="common">Brown dog tick</name>
    <name type="synonym">Ixodes sanguineus</name>
    <dbReference type="NCBI Taxonomy" id="34632"/>
    <lineage>
        <taxon>Eukaryota</taxon>
        <taxon>Metazoa</taxon>
        <taxon>Ecdysozoa</taxon>
        <taxon>Arthropoda</taxon>
        <taxon>Chelicerata</taxon>
        <taxon>Arachnida</taxon>
        <taxon>Acari</taxon>
        <taxon>Parasitiformes</taxon>
        <taxon>Ixodida</taxon>
        <taxon>Ixodoidea</taxon>
        <taxon>Ixodidae</taxon>
        <taxon>Rhipicephalinae</taxon>
        <taxon>Rhipicephalus</taxon>
        <taxon>Rhipicephalus</taxon>
    </lineage>
</organism>
<reference evidence="8" key="2">
    <citation type="submission" date="2021-09" db="EMBL/GenBank/DDBJ databases">
        <authorList>
            <person name="Jia N."/>
            <person name="Wang J."/>
            <person name="Shi W."/>
            <person name="Du L."/>
            <person name="Sun Y."/>
            <person name="Zhan W."/>
            <person name="Jiang J."/>
            <person name="Wang Q."/>
            <person name="Zhang B."/>
            <person name="Ji P."/>
            <person name="Sakyi L.B."/>
            <person name="Cui X."/>
            <person name="Yuan T."/>
            <person name="Jiang B."/>
            <person name="Yang W."/>
            <person name="Lam T.T.-Y."/>
            <person name="Chang Q."/>
            <person name="Ding S."/>
            <person name="Wang X."/>
            <person name="Zhu J."/>
            <person name="Ruan X."/>
            <person name="Zhao L."/>
            <person name="Wei J."/>
            <person name="Que T."/>
            <person name="Du C."/>
            <person name="Cheng J."/>
            <person name="Dai P."/>
            <person name="Han X."/>
            <person name="Huang E."/>
            <person name="Gao Y."/>
            <person name="Liu J."/>
            <person name="Shao H."/>
            <person name="Ye R."/>
            <person name="Li L."/>
            <person name="Wei W."/>
            <person name="Wang X."/>
            <person name="Wang C."/>
            <person name="Huo Q."/>
            <person name="Li W."/>
            <person name="Guo W."/>
            <person name="Chen H."/>
            <person name="Chen S."/>
            <person name="Zhou L."/>
            <person name="Zhou L."/>
            <person name="Ni X."/>
            <person name="Tian J."/>
            <person name="Zhou Y."/>
            <person name="Sheng Y."/>
            <person name="Liu T."/>
            <person name="Pan Y."/>
            <person name="Xia L."/>
            <person name="Li J."/>
            <person name="Zhao F."/>
            <person name="Cao W."/>
        </authorList>
    </citation>
    <scope>NUCLEOTIDE SEQUENCE</scope>
    <source>
        <strain evidence="8">Rsan-2018</strain>
        <tissue evidence="8">Larvae</tissue>
    </source>
</reference>
<evidence type="ECO:0000256" key="6">
    <source>
        <dbReference type="ARBA" id="ARBA00046368"/>
    </source>
</evidence>
<reference evidence="8" key="1">
    <citation type="journal article" date="2020" name="Cell">
        <title>Large-Scale Comparative Analyses of Tick Genomes Elucidate Their Genetic Diversity and Vector Capacities.</title>
        <authorList>
            <consortium name="Tick Genome and Microbiome Consortium (TIGMIC)"/>
            <person name="Jia N."/>
            <person name="Wang J."/>
            <person name="Shi W."/>
            <person name="Du L."/>
            <person name="Sun Y."/>
            <person name="Zhan W."/>
            <person name="Jiang J.F."/>
            <person name="Wang Q."/>
            <person name="Zhang B."/>
            <person name="Ji P."/>
            <person name="Bell-Sakyi L."/>
            <person name="Cui X.M."/>
            <person name="Yuan T.T."/>
            <person name="Jiang B.G."/>
            <person name="Yang W.F."/>
            <person name="Lam T.T."/>
            <person name="Chang Q.C."/>
            <person name="Ding S.J."/>
            <person name="Wang X.J."/>
            <person name="Zhu J.G."/>
            <person name="Ruan X.D."/>
            <person name="Zhao L."/>
            <person name="Wei J.T."/>
            <person name="Ye R.Z."/>
            <person name="Que T.C."/>
            <person name="Du C.H."/>
            <person name="Zhou Y.H."/>
            <person name="Cheng J.X."/>
            <person name="Dai P.F."/>
            <person name="Guo W.B."/>
            <person name="Han X.H."/>
            <person name="Huang E.J."/>
            <person name="Li L.F."/>
            <person name="Wei W."/>
            <person name="Gao Y.C."/>
            <person name="Liu J.Z."/>
            <person name="Shao H.Z."/>
            <person name="Wang X."/>
            <person name="Wang C.C."/>
            <person name="Yang T.C."/>
            <person name="Huo Q.B."/>
            <person name="Li W."/>
            <person name="Chen H.Y."/>
            <person name="Chen S.E."/>
            <person name="Zhou L.G."/>
            <person name="Ni X.B."/>
            <person name="Tian J.H."/>
            <person name="Sheng Y."/>
            <person name="Liu T."/>
            <person name="Pan Y.S."/>
            <person name="Xia L.Y."/>
            <person name="Li J."/>
            <person name="Zhao F."/>
            <person name="Cao W.C."/>
        </authorList>
    </citation>
    <scope>NUCLEOTIDE SEQUENCE</scope>
    <source>
        <strain evidence="8">Rsan-2018</strain>
    </source>
</reference>
<gene>
    <name evidence="8" type="ORF">HPB52_015711</name>
</gene>
<sequence>MQVLLVTSVGDIEVELWSKEAPRACRNFVQLCMEGYYSGSISTVWSRASSHREVTPQALAMVGSPFMGHLSSLSHLTTCGIKACEVAFTLTFAVFT</sequence>
<dbReference type="GO" id="GO:0003755">
    <property type="term" value="F:peptidyl-prolyl cis-trans isomerase activity"/>
    <property type="evidence" value="ECO:0007669"/>
    <property type="project" value="InterPro"/>
</dbReference>
<protein>
    <recommendedName>
        <fullName evidence="4">Spliceosome-associated protein CWC27 homolog</fullName>
    </recommendedName>
    <alternativeName>
        <fullName evidence="5">Probable inactive peptidyl-prolyl cis-trans isomerase CWC27 homolog</fullName>
    </alternativeName>
</protein>
<dbReference type="EMBL" id="JABSTV010001251">
    <property type="protein sequence ID" value="KAH7951956.1"/>
    <property type="molecule type" value="Genomic_DNA"/>
</dbReference>
<dbReference type="Gene3D" id="2.40.100.10">
    <property type="entry name" value="Cyclophilin-like"/>
    <property type="match status" value="1"/>
</dbReference>
<feature type="domain" description="PPIase cyclophilin-type" evidence="7">
    <location>
        <begin position="5"/>
        <end position="41"/>
    </location>
</feature>
<evidence type="ECO:0000256" key="5">
    <source>
        <dbReference type="ARBA" id="ARBA00042090"/>
    </source>
</evidence>
<keyword evidence="9" id="KW-1185">Reference proteome</keyword>
<dbReference type="InterPro" id="IPR029000">
    <property type="entry name" value="Cyclophilin-like_dom_sf"/>
</dbReference>
<keyword evidence="3" id="KW-0539">Nucleus</keyword>
<evidence type="ECO:0000256" key="2">
    <source>
        <dbReference type="ARBA" id="ARBA00007365"/>
    </source>
</evidence>
<dbReference type="Pfam" id="PF00160">
    <property type="entry name" value="Pro_isomerase"/>
    <property type="match status" value="1"/>
</dbReference>
<dbReference type="VEuPathDB" id="VectorBase:RSAN_047586"/>
<dbReference type="PANTHER" id="PTHR45625">
    <property type="entry name" value="PEPTIDYL-PROLYL CIS-TRANS ISOMERASE-RELATED"/>
    <property type="match status" value="1"/>
</dbReference>
<dbReference type="InterPro" id="IPR044666">
    <property type="entry name" value="Cyclophilin_A-like"/>
</dbReference>
<proteinExistence type="inferred from homology"/>
<evidence type="ECO:0000256" key="4">
    <source>
        <dbReference type="ARBA" id="ARBA00040027"/>
    </source>
</evidence>
<dbReference type="AlphaFoldDB" id="A0A9D4PRM4"/>
<comment type="caution">
    <text evidence="8">The sequence shown here is derived from an EMBL/GenBank/DDBJ whole genome shotgun (WGS) entry which is preliminary data.</text>
</comment>
<evidence type="ECO:0000256" key="3">
    <source>
        <dbReference type="ARBA" id="ARBA00023242"/>
    </source>
</evidence>
<name>A0A9D4PRM4_RHISA</name>
<comment type="subcellular location">
    <subcellularLocation>
        <location evidence="1">Nucleus</location>
    </subcellularLocation>
</comment>
<evidence type="ECO:0000259" key="7">
    <source>
        <dbReference type="Pfam" id="PF00160"/>
    </source>
</evidence>
<evidence type="ECO:0000313" key="8">
    <source>
        <dbReference type="EMBL" id="KAH7951956.1"/>
    </source>
</evidence>
<dbReference type="Proteomes" id="UP000821837">
    <property type="component" value="Chromosome 5"/>
</dbReference>
<comment type="subunit">
    <text evidence="6">Part of the activated spliceosome B/catalytic step 1 spliceosome, one of the forms of the spliceosome which has a well-formed active site but still cannot catalyze the branching reaction and is composed at least of 52 proteins, the U2, U5 and U6 snRNAs and the pre-mRNA. Recruited during early steps of activated spliceosome B maturation, it is probably one of the first proteins released from this complex as he matures to the spliceosome C complex. Component of the minor spliceosome, which splices U12-type introns.</text>
</comment>
<accession>A0A9D4PRM4</accession>
<dbReference type="PANTHER" id="PTHR45625:SF6">
    <property type="entry name" value="SPLICEOSOME-ASSOCIATED PROTEIN CWC27 HOMOLOG"/>
    <property type="match status" value="1"/>
</dbReference>
<evidence type="ECO:0000313" key="9">
    <source>
        <dbReference type="Proteomes" id="UP000821837"/>
    </source>
</evidence>
<dbReference type="GO" id="GO:0071013">
    <property type="term" value="C:catalytic step 2 spliceosome"/>
    <property type="evidence" value="ECO:0007669"/>
    <property type="project" value="TreeGrafter"/>
</dbReference>
<comment type="similarity">
    <text evidence="2">Belongs to the cyclophilin-type PPIase family.</text>
</comment>
<evidence type="ECO:0000256" key="1">
    <source>
        <dbReference type="ARBA" id="ARBA00004123"/>
    </source>
</evidence>
<dbReference type="InterPro" id="IPR002130">
    <property type="entry name" value="Cyclophilin-type_PPIase_dom"/>
</dbReference>